<evidence type="ECO:0008006" key="7">
    <source>
        <dbReference type="Google" id="ProtNLM"/>
    </source>
</evidence>
<dbReference type="EMBL" id="LYDR01000144">
    <property type="protein sequence ID" value="ODA29079.1"/>
    <property type="molecule type" value="Genomic_DNA"/>
</dbReference>
<dbReference type="Pfam" id="PF13280">
    <property type="entry name" value="WYL"/>
    <property type="match status" value="1"/>
</dbReference>
<sequence length="355" mass="40405">MAKKQPAKRVPKRSGPPATKKDRPDRDRRVRQADRLARILRVLELVQSRGRWTTKAIAEEIECSERTVYRDLDVLRFAGIPYFREGDQQFIRIRPDFKFPVMTLTEDEVLGLSLATAMTNARGLDVTKGATPTTMKLAAVSSEDTQELIEDALRLVSVLDLKLADHSRHHEAIKTVQLALVQRKQITGLYESPYEANPVKLKLHPYHLCLIKNAWYVIGRTAEDATPRTYRIARFKALRAVEDSAEVPAEFDLREYLGDAWSVYRGEQTYDIELQFGSAVAKIVTETIWHHTQTAKTHRDGNVTLTFRVDGLNEILNWILSWSGKVTVVNPPELRTLFIQTLQSAIQMQTVSNGV</sequence>
<dbReference type="Proteomes" id="UP000094828">
    <property type="component" value="Unassembled WGS sequence"/>
</dbReference>
<dbReference type="PANTHER" id="PTHR34580:SF1">
    <property type="entry name" value="PROTEIN PAFC"/>
    <property type="match status" value="1"/>
</dbReference>
<feature type="compositionally biased region" description="Basic residues" evidence="1">
    <location>
        <begin position="1"/>
        <end position="12"/>
    </location>
</feature>
<proteinExistence type="predicted"/>
<feature type="compositionally biased region" description="Basic and acidic residues" evidence="1">
    <location>
        <begin position="19"/>
        <end position="30"/>
    </location>
</feature>
<feature type="domain" description="WCX" evidence="4">
    <location>
        <begin position="269"/>
        <end position="345"/>
    </location>
</feature>
<feature type="domain" description="WYL" evidence="3">
    <location>
        <begin position="172"/>
        <end position="239"/>
    </location>
</feature>
<gene>
    <name evidence="5" type="ORF">A6X21_09690</name>
</gene>
<dbReference type="InterPro" id="IPR057727">
    <property type="entry name" value="WCX_dom"/>
</dbReference>
<name>A0A1C3E7D9_9PLAN</name>
<evidence type="ECO:0000259" key="2">
    <source>
        <dbReference type="Pfam" id="PF08279"/>
    </source>
</evidence>
<dbReference type="InterPro" id="IPR013196">
    <property type="entry name" value="HTH_11"/>
</dbReference>
<evidence type="ECO:0000313" key="6">
    <source>
        <dbReference type="Proteomes" id="UP000094828"/>
    </source>
</evidence>
<reference evidence="5 6" key="1">
    <citation type="submission" date="2016-05" db="EMBL/GenBank/DDBJ databases">
        <title>Genomic and physiological characterization of Planctopirus sp. isolated from fresh water lake.</title>
        <authorList>
            <person name="Subhash Y."/>
            <person name="Ramana C."/>
        </authorList>
    </citation>
    <scope>NUCLEOTIDE SEQUENCE [LARGE SCALE GENOMIC DNA]</scope>
    <source>
        <strain evidence="5 6">JC280</strain>
    </source>
</reference>
<evidence type="ECO:0000259" key="4">
    <source>
        <dbReference type="Pfam" id="PF25583"/>
    </source>
</evidence>
<dbReference type="SUPFAM" id="SSF46785">
    <property type="entry name" value="Winged helix' DNA-binding domain"/>
    <property type="match status" value="1"/>
</dbReference>
<dbReference type="InterPro" id="IPR051534">
    <property type="entry name" value="CBASS_pafABC_assoc_protein"/>
</dbReference>
<organism evidence="5 6">
    <name type="scientific">Planctopirus hydrillae</name>
    <dbReference type="NCBI Taxonomy" id="1841610"/>
    <lineage>
        <taxon>Bacteria</taxon>
        <taxon>Pseudomonadati</taxon>
        <taxon>Planctomycetota</taxon>
        <taxon>Planctomycetia</taxon>
        <taxon>Planctomycetales</taxon>
        <taxon>Planctomycetaceae</taxon>
        <taxon>Planctopirus</taxon>
    </lineage>
</organism>
<keyword evidence="6" id="KW-1185">Reference proteome</keyword>
<dbReference type="RefSeq" id="WP_068850301.1">
    <property type="nucleotide sequence ID" value="NZ_LYDR01000144.1"/>
</dbReference>
<feature type="domain" description="Helix-turn-helix type 11" evidence="2">
    <location>
        <begin position="38"/>
        <end position="81"/>
    </location>
</feature>
<dbReference type="AlphaFoldDB" id="A0A1C3E7D9"/>
<feature type="region of interest" description="Disordered" evidence="1">
    <location>
        <begin position="1"/>
        <end position="30"/>
    </location>
</feature>
<dbReference type="Pfam" id="PF25583">
    <property type="entry name" value="WCX"/>
    <property type="match status" value="1"/>
</dbReference>
<dbReference type="Gene3D" id="1.10.10.10">
    <property type="entry name" value="Winged helix-like DNA-binding domain superfamily/Winged helix DNA-binding domain"/>
    <property type="match status" value="1"/>
</dbReference>
<dbReference type="PIRSF" id="PIRSF016838">
    <property type="entry name" value="PafC"/>
    <property type="match status" value="1"/>
</dbReference>
<dbReference type="InterPro" id="IPR026881">
    <property type="entry name" value="WYL_dom"/>
</dbReference>
<dbReference type="InterPro" id="IPR028349">
    <property type="entry name" value="PafC-like"/>
</dbReference>
<dbReference type="STRING" id="1841610.A6X21_09690"/>
<dbReference type="InterPro" id="IPR036390">
    <property type="entry name" value="WH_DNA-bd_sf"/>
</dbReference>
<accession>A0A1C3E7D9</accession>
<dbReference type="PANTHER" id="PTHR34580">
    <property type="match status" value="1"/>
</dbReference>
<evidence type="ECO:0000256" key="1">
    <source>
        <dbReference type="SAM" id="MobiDB-lite"/>
    </source>
</evidence>
<protein>
    <recommendedName>
        <fullName evidence="7">Transcriptional regulator</fullName>
    </recommendedName>
</protein>
<dbReference type="InterPro" id="IPR036388">
    <property type="entry name" value="WH-like_DNA-bd_sf"/>
</dbReference>
<evidence type="ECO:0000259" key="3">
    <source>
        <dbReference type="Pfam" id="PF13280"/>
    </source>
</evidence>
<evidence type="ECO:0000313" key="5">
    <source>
        <dbReference type="EMBL" id="ODA29079.1"/>
    </source>
</evidence>
<comment type="caution">
    <text evidence="5">The sequence shown here is derived from an EMBL/GenBank/DDBJ whole genome shotgun (WGS) entry which is preliminary data.</text>
</comment>
<dbReference type="Pfam" id="PF08279">
    <property type="entry name" value="HTH_11"/>
    <property type="match status" value="1"/>
</dbReference>
<dbReference type="PROSITE" id="PS52050">
    <property type="entry name" value="WYL"/>
    <property type="match status" value="1"/>
</dbReference>